<organism evidence="2">
    <name type="scientific">uncultured marine virus</name>
    <dbReference type="NCBI Taxonomy" id="186617"/>
    <lineage>
        <taxon>Viruses</taxon>
        <taxon>environmental samples</taxon>
    </lineage>
</organism>
<evidence type="ECO:0000313" key="2">
    <source>
        <dbReference type="EMBL" id="AKH46692.1"/>
    </source>
</evidence>
<accession>A0A0F7L586</accession>
<reference evidence="2" key="2">
    <citation type="submission" date="2015-03" db="EMBL/GenBank/DDBJ databases">
        <authorList>
            <person name="Chow C.-E.T."/>
            <person name="Winget D.M."/>
            <person name="White R.A.III."/>
            <person name="Hallam S.J."/>
            <person name="Suttle C.A."/>
        </authorList>
    </citation>
    <scope>NUCLEOTIDE SEQUENCE</scope>
    <source>
        <strain evidence="2">Anoxic2_1</strain>
    </source>
</reference>
<dbReference type="EMBL" id="KR029585">
    <property type="protein sequence ID" value="AKH46692.1"/>
    <property type="molecule type" value="Genomic_DNA"/>
</dbReference>
<protein>
    <submittedName>
        <fullName evidence="2">Uncharacterized protein</fullName>
    </submittedName>
</protein>
<proteinExistence type="predicted"/>
<feature type="region of interest" description="Disordered" evidence="1">
    <location>
        <begin position="1"/>
        <end position="76"/>
    </location>
</feature>
<feature type="compositionally biased region" description="Basic residues" evidence="1">
    <location>
        <begin position="1"/>
        <end position="10"/>
    </location>
</feature>
<reference evidence="2" key="1">
    <citation type="journal article" date="2015" name="Front. Microbiol.">
        <title>Combining genomic sequencing methods to explore viral diversity and reveal potential virus-host interactions.</title>
        <authorList>
            <person name="Chow C.E."/>
            <person name="Winget D.M."/>
            <person name="White R.A.III."/>
            <person name="Hallam S.J."/>
            <person name="Suttle C.A."/>
        </authorList>
    </citation>
    <scope>NUCLEOTIDE SEQUENCE</scope>
    <source>
        <strain evidence="2">Anoxic2_1</strain>
    </source>
</reference>
<sequence length="76" mass="8585">MRRSPRWRSRRLAESLLSATRPRPATEPRRARRPPSGPAPCRTRPCRECLPGTRSGHNADRDRSPARNAEAASSRL</sequence>
<evidence type="ECO:0000256" key="1">
    <source>
        <dbReference type="SAM" id="MobiDB-lite"/>
    </source>
</evidence>
<name>A0A0F7L586_9VIRU</name>